<reference evidence="1" key="1">
    <citation type="journal article" date="2015" name="Nature">
        <title>Complex archaea that bridge the gap between prokaryotes and eukaryotes.</title>
        <authorList>
            <person name="Spang A."/>
            <person name="Saw J.H."/>
            <person name="Jorgensen S.L."/>
            <person name="Zaremba-Niedzwiedzka K."/>
            <person name="Martijn J."/>
            <person name="Lind A.E."/>
            <person name="van Eijk R."/>
            <person name="Schleper C."/>
            <person name="Guy L."/>
            <person name="Ettema T.J."/>
        </authorList>
    </citation>
    <scope>NUCLEOTIDE SEQUENCE</scope>
</reference>
<accession>A0A0F9PJY0</accession>
<gene>
    <name evidence="1" type="ORF">LCGC14_1129070</name>
</gene>
<dbReference type="EMBL" id="LAZR01005276">
    <property type="protein sequence ID" value="KKN01316.1"/>
    <property type="molecule type" value="Genomic_DNA"/>
</dbReference>
<comment type="caution">
    <text evidence="1">The sequence shown here is derived from an EMBL/GenBank/DDBJ whole genome shotgun (WGS) entry which is preliminary data.</text>
</comment>
<organism evidence="1">
    <name type="scientific">marine sediment metagenome</name>
    <dbReference type="NCBI Taxonomy" id="412755"/>
    <lineage>
        <taxon>unclassified sequences</taxon>
        <taxon>metagenomes</taxon>
        <taxon>ecological metagenomes</taxon>
    </lineage>
</organism>
<name>A0A0F9PJY0_9ZZZZ</name>
<protein>
    <submittedName>
        <fullName evidence="1">Uncharacterized protein</fullName>
    </submittedName>
</protein>
<proteinExistence type="predicted"/>
<evidence type="ECO:0000313" key="1">
    <source>
        <dbReference type="EMBL" id="KKN01316.1"/>
    </source>
</evidence>
<dbReference type="AlphaFoldDB" id="A0A0F9PJY0"/>
<sequence length="78" mass="8555">MITLRQILGYGPTSMLKHGPPDNLADATEYINQGTELDQENAQAIIAAITLMEVVIIAAPNDGEAIVEHLTKFLERHK</sequence>